<feature type="compositionally biased region" description="Low complexity" evidence="6">
    <location>
        <begin position="183"/>
        <end position="196"/>
    </location>
</feature>
<keyword evidence="4 5" id="KW-0238">DNA-binding</keyword>
<evidence type="ECO:0000256" key="5">
    <source>
        <dbReference type="PROSITE-ProRule" id="PRU00309"/>
    </source>
</evidence>
<keyword evidence="3" id="KW-0862">Zinc</keyword>
<dbReference type="PROSITE" id="PS50950">
    <property type="entry name" value="ZF_THAP"/>
    <property type="match status" value="1"/>
</dbReference>
<dbReference type="SMART" id="SM00980">
    <property type="entry name" value="THAP"/>
    <property type="match status" value="1"/>
</dbReference>
<dbReference type="Pfam" id="PF05485">
    <property type="entry name" value="THAP"/>
    <property type="match status" value="1"/>
</dbReference>
<gene>
    <name evidence="8" type="ORF">MAR_031603</name>
</gene>
<dbReference type="InterPro" id="IPR027805">
    <property type="entry name" value="Transposase_HTH_dom"/>
</dbReference>
<dbReference type="InterPro" id="IPR038441">
    <property type="entry name" value="THAP_Znf_sf"/>
</dbReference>
<protein>
    <recommendedName>
        <fullName evidence="7">THAP-type domain-containing protein</fullName>
    </recommendedName>
</protein>
<evidence type="ECO:0000313" key="8">
    <source>
        <dbReference type="EMBL" id="WAR17009.1"/>
    </source>
</evidence>
<evidence type="ECO:0000256" key="6">
    <source>
        <dbReference type="SAM" id="MobiDB-lite"/>
    </source>
</evidence>
<keyword evidence="2 5" id="KW-0863">Zinc-finger</keyword>
<dbReference type="EMBL" id="CP111021">
    <property type="protein sequence ID" value="WAR17009.1"/>
    <property type="molecule type" value="Genomic_DNA"/>
</dbReference>
<dbReference type="PANTHER" id="PTHR23080">
    <property type="entry name" value="THAP DOMAIN PROTEIN"/>
    <property type="match status" value="1"/>
</dbReference>
<evidence type="ECO:0000256" key="3">
    <source>
        <dbReference type="ARBA" id="ARBA00022833"/>
    </source>
</evidence>
<dbReference type="InterPro" id="IPR006612">
    <property type="entry name" value="THAP_Znf"/>
</dbReference>
<reference evidence="8" key="1">
    <citation type="submission" date="2022-11" db="EMBL/GenBank/DDBJ databases">
        <title>Centuries of genome instability and evolution in soft-shell clam transmissible cancer (bioRxiv).</title>
        <authorList>
            <person name="Hart S.F.M."/>
            <person name="Yonemitsu M.A."/>
            <person name="Giersch R.M."/>
            <person name="Beal B.F."/>
            <person name="Arriagada G."/>
            <person name="Davis B.W."/>
            <person name="Ostrander E.A."/>
            <person name="Goff S.P."/>
            <person name="Metzger M.J."/>
        </authorList>
    </citation>
    <scope>NUCLEOTIDE SEQUENCE</scope>
    <source>
        <strain evidence="8">MELC-2E11</strain>
        <tissue evidence="8">Siphon/mantle</tissue>
    </source>
</reference>
<evidence type="ECO:0000256" key="4">
    <source>
        <dbReference type="ARBA" id="ARBA00023125"/>
    </source>
</evidence>
<dbReference type="Pfam" id="PF13613">
    <property type="entry name" value="HTH_Tnp_4"/>
    <property type="match status" value="1"/>
</dbReference>
<evidence type="ECO:0000256" key="1">
    <source>
        <dbReference type="ARBA" id="ARBA00022723"/>
    </source>
</evidence>
<sequence length="359" mass="41876">MDNNENLPPNKTLRKRASSGGKRYCALCHHYENQILDDDFRVTLHRIPGGQSKHEVSRRKAWLRGIKLHRPNLNVNDNTRICSLHFENRQCVRSESVPKYYNLGKTKVNLDSRLRRPLFKQPEREIFFARKIENYCLPETFEDSLENCATIEVEDTKLCYREEAIQINACEHGYSKNREFATTEESSTQTDTSQTSGGYKPENIIAGNDGNTRFYTGFPTYAVFMLFFQTFIKHGADRLTYWEGQKRTLQDKSQKELPSKPGRKRKLRPIDEFFMVCVRLRLGLLQQHLADLFCVSTMTVSRVMSTWINFMYDHMKGLIPWPTKEQILTNLPKCFQEISDSRIVIDATEFFCNPGVDNL</sequence>
<feature type="domain" description="THAP-type" evidence="7">
    <location>
        <begin position="21"/>
        <end position="101"/>
    </location>
</feature>
<dbReference type="Gene3D" id="6.20.210.20">
    <property type="entry name" value="THAP domain"/>
    <property type="match status" value="1"/>
</dbReference>
<evidence type="ECO:0000256" key="2">
    <source>
        <dbReference type="ARBA" id="ARBA00022771"/>
    </source>
</evidence>
<dbReference type="SUPFAM" id="SSF57716">
    <property type="entry name" value="Glucocorticoid receptor-like (DNA-binding domain)"/>
    <property type="match status" value="1"/>
</dbReference>
<feature type="region of interest" description="Disordered" evidence="6">
    <location>
        <begin position="180"/>
        <end position="202"/>
    </location>
</feature>
<organism evidence="8 9">
    <name type="scientific">Mya arenaria</name>
    <name type="common">Soft-shell clam</name>
    <dbReference type="NCBI Taxonomy" id="6604"/>
    <lineage>
        <taxon>Eukaryota</taxon>
        <taxon>Metazoa</taxon>
        <taxon>Spiralia</taxon>
        <taxon>Lophotrochozoa</taxon>
        <taxon>Mollusca</taxon>
        <taxon>Bivalvia</taxon>
        <taxon>Autobranchia</taxon>
        <taxon>Heteroconchia</taxon>
        <taxon>Euheterodonta</taxon>
        <taxon>Imparidentia</taxon>
        <taxon>Neoheterodontei</taxon>
        <taxon>Myida</taxon>
        <taxon>Myoidea</taxon>
        <taxon>Myidae</taxon>
        <taxon>Mya</taxon>
    </lineage>
</organism>
<evidence type="ECO:0000313" key="9">
    <source>
        <dbReference type="Proteomes" id="UP001164746"/>
    </source>
</evidence>
<evidence type="ECO:0000259" key="7">
    <source>
        <dbReference type="PROSITE" id="PS50950"/>
    </source>
</evidence>
<keyword evidence="1" id="KW-0479">Metal-binding</keyword>
<proteinExistence type="predicted"/>
<keyword evidence="9" id="KW-1185">Reference proteome</keyword>
<dbReference type="Proteomes" id="UP001164746">
    <property type="component" value="Chromosome 10"/>
</dbReference>
<accession>A0ABY7F6L4</accession>
<name>A0ABY7F6L4_MYAAR</name>